<keyword evidence="1" id="KW-0472">Membrane</keyword>
<evidence type="ECO:0000313" key="3">
    <source>
        <dbReference type="Proteomes" id="UP000007799"/>
    </source>
</evidence>
<organism evidence="3">
    <name type="scientific">Salpingoeca rosetta (strain ATCC 50818 / BSB-021)</name>
    <dbReference type="NCBI Taxonomy" id="946362"/>
    <lineage>
        <taxon>Eukaryota</taxon>
        <taxon>Choanoflagellata</taxon>
        <taxon>Craspedida</taxon>
        <taxon>Salpingoecidae</taxon>
        <taxon>Salpingoeca</taxon>
    </lineage>
</organism>
<evidence type="ECO:0000256" key="1">
    <source>
        <dbReference type="SAM" id="Phobius"/>
    </source>
</evidence>
<feature type="transmembrane region" description="Helical" evidence="1">
    <location>
        <begin position="20"/>
        <end position="43"/>
    </location>
</feature>
<dbReference type="Proteomes" id="UP000007799">
    <property type="component" value="Unassembled WGS sequence"/>
</dbReference>
<dbReference type="EMBL" id="GL832966">
    <property type="protein sequence ID" value="EGD73689.1"/>
    <property type="molecule type" value="Genomic_DNA"/>
</dbReference>
<dbReference type="InParanoid" id="F2UAB4"/>
<dbReference type="GeneID" id="16074548"/>
<evidence type="ECO:0000313" key="2">
    <source>
        <dbReference type="EMBL" id="EGD73689.1"/>
    </source>
</evidence>
<keyword evidence="3" id="KW-1185">Reference proteome</keyword>
<feature type="transmembrane region" description="Helical" evidence="1">
    <location>
        <begin position="128"/>
        <end position="153"/>
    </location>
</feature>
<keyword evidence="1" id="KW-1133">Transmembrane helix</keyword>
<gene>
    <name evidence="2" type="ORF">PTSG_05397</name>
</gene>
<sequence length="217" mass="22602">MFGKLGRKLATFARRVRSAFLELSVHQIGIAVAVGIVGGFFPIPGLTTLPCLLLSTLGRLPTAGHIVVQALNLALAIPNLVTVPHFACFGEALWHGQLFSFHYRECIADTVAVVAQAKDAPVATIQRFAIAFLLGALAWAIVFLPVMFPFAYYTSTIVARFLRKHGSHPASSSTAAATAHASAAALAALSSSTSSSSSTTAKKAAAAAADMKASPKP</sequence>
<name>F2UAB4_SALR5</name>
<accession>F2UAB4</accession>
<evidence type="ECO:0008006" key="4">
    <source>
        <dbReference type="Google" id="ProtNLM"/>
    </source>
</evidence>
<reference evidence="2" key="1">
    <citation type="submission" date="2009-08" db="EMBL/GenBank/DDBJ databases">
        <title>Annotation of Salpingoeca rosetta.</title>
        <authorList>
            <consortium name="The Broad Institute Genome Sequencing Platform"/>
            <person name="Russ C."/>
            <person name="Cuomo C."/>
            <person name="Burger G."/>
            <person name="Gray M.W."/>
            <person name="Holland P.W.H."/>
            <person name="King N."/>
            <person name="Lang F.B.F."/>
            <person name="Roger A.J."/>
            <person name="Ruiz-Trillo I."/>
            <person name="Young S.K."/>
            <person name="Zeng Q."/>
            <person name="Gargeya S."/>
            <person name="Alvarado L."/>
            <person name="Berlin A."/>
            <person name="Chapman S.B."/>
            <person name="Chen Z."/>
            <person name="Freedman E."/>
            <person name="Gellesch M."/>
            <person name="Goldberg J."/>
            <person name="Griggs A."/>
            <person name="Gujja S."/>
            <person name="Heilman E."/>
            <person name="Heiman D."/>
            <person name="Howarth C."/>
            <person name="Mehta T."/>
            <person name="Neiman D."/>
            <person name="Pearson M."/>
            <person name="Roberts A."/>
            <person name="Saif S."/>
            <person name="Shea T."/>
            <person name="Shenoy N."/>
            <person name="Sisk P."/>
            <person name="Stolte C."/>
            <person name="Sykes S."/>
            <person name="White J."/>
            <person name="Yandava C."/>
            <person name="Haas B."/>
            <person name="Nusbaum C."/>
            <person name="Birren B."/>
        </authorList>
    </citation>
    <scope>NUCLEOTIDE SEQUENCE [LARGE SCALE GENOMIC DNA]</scope>
    <source>
        <strain evidence="2">ATCC 50818</strain>
    </source>
</reference>
<dbReference type="AlphaFoldDB" id="F2UAB4"/>
<keyword evidence="1" id="KW-0812">Transmembrane</keyword>
<dbReference type="RefSeq" id="XP_004993970.1">
    <property type="nucleotide sequence ID" value="XM_004993913.1"/>
</dbReference>
<dbReference type="KEGG" id="sre:PTSG_05397"/>
<protein>
    <recommendedName>
        <fullName evidence="4">DUF2062 domain-containing protein</fullName>
    </recommendedName>
</protein>
<proteinExistence type="predicted"/>